<dbReference type="PANTHER" id="PTHR30273">
    <property type="entry name" value="PERIPLASMIC SIGNAL SENSOR AND SIGMA FACTOR ACTIVATOR FECR-RELATED"/>
    <property type="match status" value="1"/>
</dbReference>
<feature type="region of interest" description="Disordered" evidence="1">
    <location>
        <begin position="227"/>
        <end position="281"/>
    </location>
</feature>
<evidence type="ECO:0000256" key="2">
    <source>
        <dbReference type="SAM" id="Phobius"/>
    </source>
</evidence>
<dbReference type="KEGG" id="scu:SCE1572_38360"/>
<dbReference type="InterPro" id="IPR011990">
    <property type="entry name" value="TPR-like_helical_dom_sf"/>
</dbReference>
<dbReference type="Gene3D" id="1.25.40.10">
    <property type="entry name" value="Tetratricopeptide repeat domain"/>
    <property type="match status" value="1"/>
</dbReference>
<feature type="transmembrane region" description="Helical" evidence="2">
    <location>
        <begin position="62"/>
        <end position="83"/>
    </location>
</feature>
<dbReference type="OrthoDB" id="8641865at2"/>
<dbReference type="Gene3D" id="2.60.120.1440">
    <property type="match status" value="1"/>
</dbReference>
<feature type="compositionally biased region" description="Low complexity" evidence="1">
    <location>
        <begin position="243"/>
        <end position="267"/>
    </location>
</feature>
<evidence type="ECO:0000259" key="3">
    <source>
        <dbReference type="Pfam" id="PF04773"/>
    </source>
</evidence>
<dbReference type="eggNOG" id="COG1729">
    <property type="taxonomic scope" value="Bacteria"/>
</dbReference>
<proteinExistence type="predicted"/>
<dbReference type="Pfam" id="PF04773">
    <property type="entry name" value="FecR"/>
    <property type="match status" value="1"/>
</dbReference>
<dbReference type="Proteomes" id="UP000014803">
    <property type="component" value="Chromosome"/>
</dbReference>
<protein>
    <recommendedName>
        <fullName evidence="3">FecR protein domain-containing protein</fullName>
    </recommendedName>
</protein>
<dbReference type="Pfam" id="PF13432">
    <property type="entry name" value="TPR_16"/>
    <property type="match status" value="1"/>
</dbReference>
<dbReference type="SUPFAM" id="SSF48452">
    <property type="entry name" value="TPR-like"/>
    <property type="match status" value="1"/>
</dbReference>
<evidence type="ECO:0000256" key="1">
    <source>
        <dbReference type="SAM" id="MobiDB-lite"/>
    </source>
</evidence>
<dbReference type="AlphaFoldDB" id="S4YAM0"/>
<dbReference type="InterPro" id="IPR006860">
    <property type="entry name" value="FecR"/>
</dbReference>
<name>S4YAM0_SORCE</name>
<dbReference type="eggNOG" id="COG3712">
    <property type="taxonomic scope" value="Bacteria"/>
</dbReference>
<dbReference type="STRING" id="1254432.SCE1572_38360"/>
<dbReference type="GO" id="GO:0016989">
    <property type="term" value="F:sigma factor antagonist activity"/>
    <property type="evidence" value="ECO:0007669"/>
    <property type="project" value="TreeGrafter"/>
</dbReference>
<dbReference type="PATRIC" id="fig|1254432.3.peg.8697"/>
<gene>
    <name evidence="4" type="ORF">SCE1572_38360</name>
</gene>
<dbReference type="RefSeq" id="WP_020739553.1">
    <property type="nucleotide sequence ID" value="NC_021658.1"/>
</dbReference>
<dbReference type="InterPro" id="IPR012373">
    <property type="entry name" value="Ferrdict_sens_TM"/>
</dbReference>
<keyword evidence="2" id="KW-0812">Transmembrane</keyword>
<reference evidence="4 5" key="1">
    <citation type="journal article" date="2013" name="Sci. Rep.">
        <title>Extraordinary expansion of a Sorangium cellulosum genome from an alkaline milieu.</title>
        <authorList>
            <person name="Han K."/>
            <person name="Li Z.F."/>
            <person name="Peng R."/>
            <person name="Zhu L.P."/>
            <person name="Zhou T."/>
            <person name="Wang L.G."/>
            <person name="Li S.G."/>
            <person name="Zhang X.B."/>
            <person name="Hu W."/>
            <person name="Wu Z.H."/>
            <person name="Qin N."/>
            <person name="Li Y.Z."/>
        </authorList>
    </citation>
    <scope>NUCLEOTIDE SEQUENCE [LARGE SCALE GENOMIC DNA]</scope>
    <source>
        <strain evidence="4 5">So0157-2</strain>
    </source>
</reference>
<feature type="domain" description="FecR protein" evidence="3">
    <location>
        <begin position="107"/>
        <end position="197"/>
    </location>
</feature>
<dbReference type="HOGENOM" id="CLU_039292_0_0_7"/>
<evidence type="ECO:0000313" key="4">
    <source>
        <dbReference type="EMBL" id="AGP39848.1"/>
    </source>
</evidence>
<evidence type="ECO:0000313" key="5">
    <source>
        <dbReference type="Proteomes" id="UP000014803"/>
    </source>
</evidence>
<organism evidence="4 5">
    <name type="scientific">Sorangium cellulosum So0157-2</name>
    <dbReference type="NCBI Taxonomy" id="1254432"/>
    <lineage>
        <taxon>Bacteria</taxon>
        <taxon>Pseudomonadati</taxon>
        <taxon>Myxococcota</taxon>
        <taxon>Polyangia</taxon>
        <taxon>Polyangiales</taxon>
        <taxon>Polyangiaceae</taxon>
        <taxon>Sorangium</taxon>
    </lineage>
</organism>
<keyword evidence="2" id="KW-0472">Membrane</keyword>
<sequence>MRLVKGDRPSLDRLRELSRAQDEELAAQDLDLERARERFLESAAGGAAHPRAARLGPSRPRWIAPAVFVALAGVCAVLLLVLLPSSGSLSFAVGSAEGQVGTWIAAAADAPLPIRFSDGTSLALDANARARVVAADARGARVLLEAGRLTATVTHTATSTWNFNVGPFDVLVTGTRFELSWSPADEELTLVLREGSVAVSGPLVGGRRAVAAGETLEVFCKEQRFELTRREPRAEGPPPPSSTPIDPAAPIAPAASGAAPAATGESATVAKTADAPARRPSWRDLVDANRYDEAMTAAEAEGFDRLVARASAADLLMLADAARFSGKPERAAAALTAARSRFAGSGEAAKAAFHLGRMAFDQRRSYAEAERWFGVYLGEQPGGSFAQEALGRIIECRARMGSASGAREAARRYLERYPAGPHAAHAKSLLEEE</sequence>
<accession>S4YAM0</accession>
<dbReference type="EMBL" id="CP003969">
    <property type="protein sequence ID" value="AGP39848.1"/>
    <property type="molecule type" value="Genomic_DNA"/>
</dbReference>
<dbReference type="PANTHER" id="PTHR30273:SF2">
    <property type="entry name" value="PROTEIN FECR"/>
    <property type="match status" value="1"/>
</dbReference>
<keyword evidence="2" id="KW-1133">Transmembrane helix</keyword>